<dbReference type="EMBL" id="QWGT01000465">
    <property type="protein sequence ID" value="RIJ44373.1"/>
    <property type="molecule type" value="Genomic_DNA"/>
</dbReference>
<sequence length="59" mass="5916">MIRVDVLGGFRVAGLGTDPASTSPGPDPTGAALSDGTRRLIAALAIRARPADRGTLASQ</sequence>
<dbReference type="AlphaFoldDB" id="A0A399SQ02"/>
<dbReference type="Proteomes" id="UP000266484">
    <property type="component" value="Unassembled WGS sequence"/>
</dbReference>
<gene>
    <name evidence="1" type="ORF">DZG00_15955</name>
</gene>
<proteinExistence type="predicted"/>
<protein>
    <submittedName>
        <fullName evidence="1">Transcriptional regulator</fullName>
    </submittedName>
</protein>
<evidence type="ECO:0000313" key="1">
    <source>
        <dbReference type="EMBL" id="RIJ44373.1"/>
    </source>
</evidence>
<evidence type="ECO:0000313" key="2">
    <source>
        <dbReference type="Proteomes" id="UP000266484"/>
    </source>
</evidence>
<comment type="caution">
    <text evidence="1">The sequence shown here is derived from an EMBL/GenBank/DDBJ whole genome shotgun (WGS) entry which is preliminary data.</text>
</comment>
<accession>A0A399SQ02</accession>
<organism evidence="1 2">
    <name type="scientific">Clavibacter lycopersici</name>
    <dbReference type="NCBI Taxonomy" id="2301718"/>
    <lineage>
        <taxon>Bacteria</taxon>
        <taxon>Bacillati</taxon>
        <taxon>Actinomycetota</taxon>
        <taxon>Actinomycetes</taxon>
        <taxon>Micrococcales</taxon>
        <taxon>Microbacteriaceae</taxon>
        <taxon>Clavibacter</taxon>
    </lineage>
</organism>
<keyword evidence="2" id="KW-1185">Reference proteome</keyword>
<feature type="non-terminal residue" evidence="1">
    <location>
        <position position="59"/>
    </location>
</feature>
<name>A0A399SQ02_9MICO</name>
<reference evidence="1 2" key="1">
    <citation type="submission" date="2018-08" db="EMBL/GenBank/DDBJ databases">
        <title>Genome Sequence of Clavibacter michiganensis Subspecies type strains, and the Atypical Peach-Colored Strains Isolated from Tomato.</title>
        <authorList>
            <person name="Osdaghi E."/>
            <person name="Portier P."/>
            <person name="Briand M."/>
            <person name="Jacques M.-A."/>
        </authorList>
    </citation>
    <scope>NUCLEOTIDE SEQUENCE [LARGE SCALE GENOMIC DNA]</scope>
    <source>
        <strain evidence="1 2">CFBP 8615</strain>
    </source>
</reference>